<name>A0A6J7HL29_9ZZZZ</name>
<evidence type="ECO:0000313" key="1">
    <source>
        <dbReference type="EMBL" id="CAB4920058.1"/>
    </source>
</evidence>
<dbReference type="SUPFAM" id="SSF55144">
    <property type="entry name" value="LigT-like"/>
    <property type="match status" value="1"/>
</dbReference>
<gene>
    <name evidence="1" type="ORF">UFOPK3610_01359</name>
</gene>
<dbReference type="InterPro" id="IPR009097">
    <property type="entry name" value="Cyclic_Pdiesterase"/>
</dbReference>
<dbReference type="Pfam" id="PF13563">
    <property type="entry name" value="2_5_RNA_ligase2"/>
    <property type="match status" value="1"/>
</dbReference>
<protein>
    <submittedName>
        <fullName evidence="1">Unannotated protein</fullName>
    </submittedName>
</protein>
<sequence>MADSGPGTLIGVAVAIPEPLASQVTGWRTRFGDPQSTQIAAHITLVPPMLVTDLLVVEQHLEEVASRSPAFTIHLRGTGTFRPLAPVVFLALSEGISGCDALQRRLRTGPLDLDLTYPYHPHVTVAHHLSDEVLDEAFESLVDFEATFLADRFDFYEQDADGAWLTRRSFLLADQRR</sequence>
<organism evidence="1">
    <name type="scientific">freshwater metagenome</name>
    <dbReference type="NCBI Taxonomy" id="449393"/>
    <lineage>
        <taxon>unclassified sequences</taxon>
        <taxon>metagenomes</taxon>
        <taxon>ecological metagenomes</taxon>
    </lineage>
</organism>
<dbReference type="Gene3D" id="3.90.1140.10">
    <property type="entry name" value="Cyclic phosphodiesterase"/>
    <property type="match status" value="1"/>
</dbReference>
<dbReference type="AlphaFoldDB" id="A0A6J7HL29"/>
<dbReference type="InterPro" id="IPR050580">
    <property type="entry name" value="2H_phosphoesterase_YjcG-like"/>
</dbReference>
<dbReference type="PANTHER" id="PTHR40037:SF1">
    <property type="entry name" value="PHOSPHOESTERASE SAOUHSC_00951-RELATED"/>
    <property type="match status" value="1"/>
</dbReference>
<reference evidence="1" key="1">
    <citation type="submission" date="2020-05" db="EMBL/GenBank/DDBJ databases">
        <authorList>
            <person name="Chiriac C."/>
            <person name="Salcher M."/>
            <person name="Ghai R."/>
            <person name="Kavagutti S V."/>
        </authorList>
    </citation>
    <scope>NUCLEOTIDE SEQUENCE</scope>
</reference>
<dbReference type="EMBL" id="CAFBMR010000060">
    <property type="protein sequence ID" value="CAB4920058.1"/>
    <property type="molecule type" value="Genomic_DNA"/>
</dbReference>
<accession>A0A6J7HL29</accession>
<proteinExistence type="predicted"/>
<dbReference type="PANTHER" id="PTHR40037">
    <property type="entry name" value="PHOSPHOESTERASE YJCG-RELATED"/>
    <property type="match status" value="1"/>
</dbReference>